<dbReference type="AlphaFoldDB" id="A0A843U6R2"/>
<sequence length="163" mass="18995">MFITNHGTHVRFSFNYRAEVEVPYERFVVHLDERSCSCRNGKLSTKRPGKREDSDPVREHGGKYKSWTKNRHTSKRNHFFKDYQFLNLRSSNDCSTIGIRRHCGWSSEFGHHRRRRSLKIGGTGANDRPKSVGIQSLPVPMISRIQRIPLSRLPPVVIGFQFQ</sequence>
<protein>
    <submittedName>
        <fullName evidence="2">Uncharacterized protein</fullName>
    </submittedName>
</protein>
<name>A0A843U6R2_COLES</name>
<evidence type="ECO:0000256" key="1">
    <source>
        <dbReference type="SAM" id="MobiDB-lite"/>
    </source>
</evidence>
<organism evidence="2 3">
    <name type="scientific">Colocasia esculenta</name>
    <name type="common">Wild taro</name>
    <name type="synonym">Arum esculentum</name>
    <dbReference type="NCBI Taxonomy" id="4460"/>
    <lineage>
        <taxon>Eukaryota</taxon>
        <taxon>Viridiplantae</taxon>
        <taxon>Streptophyta</taxon>
        <taxon>Embryophyta</taxon>
        <taxon>Tracheophyta</taxon>
        <taxon>Spermatophyta</taxon>
        <taxon>Magnoliopsida</taxon>
        <taxon>Liliopsida</taxon>
        <taxon>Araceae</taxon>
        <taxon>Aroideae</taxon>
        <taxon>Colocasieae</taxon>
        <taxon>Colocasia</taxon>
    </lineage>
</organism>
<evidence type="ECO:0000313" key="2">
    <source>
        <dbReference type="EMBL" id="MQL81062.1"/>
    </source>
</evidence>
<evidence type="ECO:0000313" key="3">
    <source>
        <dbReference type="Proteomes" id="UP000652761"/>
    </source>
</evidence>
<gene>
    <name evidence="2" type="ORF">Taro_013529</name>
</gene>
<reference evidence="2" key="1">
    <citation type="submission" date="2017-07" db="EMBL/GenBank/DDBJ databases">
        <title>Taro Niue Genome Assembly and Annotation.</title>
        <authorList>
            <person name="Atibalentja N."/>
            <person name="Keating K."/>
            <person name="Fields C.J."/>
        </authorList>
    </citation>
    <scope>NUCLEOTIDE SEQUENCE</scope>
    <source>
        <strain evidence="2">Niue_2</strain>
        <tissue evidence="2">Leaf</tissue>
    </source>
</reference>
<dbReference type="EMBL" id="NMUH01000544">
    <property type="protein sequence ID" value="MQL81062.1"/>
    <property type="molecule type" value="Genomic_DNA"/>
</dbReference>
<feature type="region of interest" description="Disordered" evidence="1">
    <location>
        <begin position="40"/>
        <end position="68"/>
    </location>
</feature>
<dbReference type="Proteomes" id="UP000652761">
    <property type="component" value="Unassembled WGS sequence"/>
</dbReference>
<accession>A0A843U6R2</accession>
<comment type="caution">
    <text evidence="2">The sequence shown here is derived from an EMBL/GenBank/DDBJ whole genome shotgun (WGS) entry which is preliminary data.</text>
</comment>
<keyword evidence="3" id="KW-1185">Reference proteome</keyword>
<feature type="compositionally biased region" description="Basic and acidic residues" evidence="1">
    <location>
        <begin position="50"/>
        <end position="62"/>
    </location>
</feature>
<proteinExistence type="predicted"/>